<dbReference type="Gene3D" id="1.20.1440.60">
    <property type="entry name" value="23S rRNA-intervening sequence"/>
    <property type="match status" value="1"/>
</dbReference>
<sequence length="120" mass="13881">MKFPAFVNNYLNMKPHKKLNSWIKSFEFVKEIYFATRQFPSEEKFGITSQIRRASVSVPVNIAEGAARKGTKEFIHFLHISLGSLSELDTLILLSKELDFFNEKECEQLIEKLDIIGKLI</sequence>
<name>A0A6V6YWH8_9FLAO</name>
<dbReference type="PANTHER" id="PTHR38471:SF2">
    <property type="entry name" value="FOUR HELIX BUNDLE PROTEIN"/>
    <property type="match status" value="1"/>
</dbReference>
<dbReference type="SUPFAM" id="SSF158446">
    <property type="entry name" value="IVS-encoded protein-like"/>
    <property type="match status" value="1"/>
</dbReference>
<dbReference type="NCBIfam" id="TIGR02436">
    <property type="entry name" value="four helix bundle protein"/>
    <property type="match status" value="1"/>
</dbReference>
<dbReference type="CDD" id="cd16377">
    <property type="entry name" value="23S_rRNA_IVP_like"/>
    <property type="match status" value="1"/>
</dbReference>
<comment type="caution">
    <text evidence="1">The sequence shown here is derived from an EMBL/GenBank/DDBJ whole genome shotgun (WGS) entry which is preliminary data.</text>
</comment>
<dbReference type="Pfam" id="PF05635">
    <property type="entry name" value="23S_rRNA_IVP"/>
    <property type="match status" value="1"/>
</dbReference>
<protein>
    <submittedName>
        <fullName evidence="1">Four helix bundle protein</fullName>
    </submittedName>
</protein>
<dbReference type="InterPro" id="IPR036583">
    <property type="entry name" value="23S_rRNA_IVS_sf"/>
</dbReference>
<accession>A0A6V6YWH8</accession>
<dbReference type="AlphaFoldDB" id="A0A6V6YWH8"/>
<dbReference type="PANTHER" id="PTHR38471">
    <property type="entry name" value="FOUR HELIX BUNDLE PROTEIN"/>
    <property type="match status" value="1"/>
</dbReference>
<evidence type="ECO:0000313" key="1">
    <source>
        <dbReference type="EMBL" id="CAD0003830.1"/>
    </source>
</evidence>
<proteinExistence type="predicted"/>
<keyword evidence="2" id="KW-1185">Reference proteome</keyword>
<dbReference type="Proteomes" id="UP000556700">
    <property type="component" value="Unassembled WGS sequence"/>
</dbReference>
<gene>
    <name evidence="1" type="ORF">FLACHUCJ7_01625</name>
</gene>
<organism evidence="1 2">
    <name type="scientific">Flavobacterium chungangense</name>
    <dbReference type="NCBI Taxonomy" id="554283"/>
    <lineage>
        <taxon>Bacteria</taxon>
        <taxon>Pseudomonadati</taxon>
        <taxon>Bacteroidota</taxon>
        <taxon>Flavobacteriia</taxon>
        <taxon>Flavobacteriales</taxon>
        <taxon>Flavobacteriaceae</taxon>
        <taxon>Flavobacterium</taxon>
    </lineage>
</organism>
<dbReference type="EMBL" id="CAIJDO010000117">
    <property type="protein sequence ID" value="CAD0003830.1"/>
    <property type="molecule type" value="Genomic_DNA"/>
</dbReference>
<evidence type="ECO:0000313" key="2">
    <source>
        <dbReference type="Proteomes" id="UP000556700"/>
    </source>
</evidence>
<reference evidence="1 2" key="1">
    <citation type="submission" date="2020-06" db="EMBL/GenBank/DDBJ databases">
        <authorList>
            <person name="Criscuolo A."/>
        </authorList>
    </citation>
    <scope>NUCLEOTIDE SEQUENCE [LARGE SCALE GENOMIC DNA]</scope>
    <source>
        <strain evidence="2">CIP 110025</strain>
    </source>
</reference>
<dbReference type="InterPro" id="IPR012657">
    <property type="entry name" value="23S_rRNA-intervening_sequence"/>
</dbReference>